<evidence type="ECO:0008006" key="3">
    <source>
        <dbReference type="Google" id="ProtNLM"/>
    </source>
</evidence>
<keyword evidence="2" id="KW-1185">Reference proteome</keyword>
<dbReference type="Proteomes" id="UP001501746">
    <property type="component" value="Unassembled WGS sequence"/>
</dbReference>
<sequence>MRPPNPIPSDLRTRPFHVATALDAGVSRRRLRHGDLATPFHAVRSVGSVESVQERAVAYAVRMAPDHVFSHATAAMLHGIPLPLQVERDSRVHVSALGWGRAPRGRGVAGHSTGVETVIRVVHGVRAMGPADTWCSLAGVLDIDDLIAAGDRLIGLPRPLATLDEIDAAIVRHGRRTGSARLARARVELRANSYSRRESLARLTLVRAGLPEPEPNAQIRLRSGGCTKGDLVYRRHRVLVEYDGDHHRSDDRQWATDVSRLNDLVADGWIVIRVTKRTPPAELVARVARALEDRGRR</sequence>
<protein>
    <recommendedName>
        <fullName evidence="3">DUF559 domain-containing protein</fullName>
    </recommendedName>
</protein>
<name>A0ABP4YNJ0_9MICO</name>
<organism evidence="1 2">
    <name type="scientific">Agromyces salentinus</name>
    <dbReference type="NCBI Taxonomy" id="269421"/>
    <lineage>
        <taxon>Bacteria</taxon>
        <taxon>Bacillati</taxon>
        <taxon>Actinomycetota</taxon>
        <taxon>Actinomycetes</taxon>
        <taxon>Micrococcales</taxon>
        <taxon>Microbacteriaceae</taxon>
        <taxon>Agromyces</taxon>
    </lineage>
</organism>
<accession>A0ABP4YNJ0</accession>
<evidence type="ECO:0000313" key="1">
    <source>
        <dbReference type="EMBL" id="GAA1825291.1"/>
    </source>
</evidence>
<dbReference type="EMBL" id="BAAANK010000001">
    <property type="protein sequence ID" value="GAA1825291.1"/>
    <property type="molecule type" value="Genomic_DNA"/>
</dbReference>
<evidence type="ECO:0000313" key="2">
    <source>
        <dbReference type="Proteomes" id="UP001501746"/>
    </source>
</evidence>
<dbReference type="InterPro" id="IPR011335">
    <property type="entry name" value="Restrct_endonuc-II-like"/>
</dbReference>
<reference evidence="2" key="1">
    <citation type="journal article" date="2019" name="Int. J. Syst. Evol. Microbiol.">
        <title>The Global Catalogue of Microorganisms (GCM) 10K type strain sequencing project: providing services to taxonomists for standard genome sequencing and annotation.</title>
        <authorList>
            <consortium name="The Broad Institute Genomics Platform"/>
            <consortium name="The Broad Institute Genome Sequencing Center for Infectious Disease"/>
            <person name="Wu L."/>
            <person name="Ma J."/>
        </authorList>
    </citation>
    <scope>NUCLEOTIDE SEQUENCE [LARGE SCALE GENOMIC DNA]</scope>
    <source>
        <strain evidence="2">JCM 14323</strain>
    </source>
</reference>
<gene>
    <name evidence="1" type="ORF">GCM10009750_05460</name>
</gene>
<dbReference type="SUPFAM" id="SSF52980">
    <property type="entry name" value="Restriction endonuclease-like"/>
    <property type="match status" value="1"/>
</dbReference>
<dbReference type="RefSeq" id="WP_157426037.1">
    <property type="nucleotide sequence ID" value="NZ_BAAANK010000001.1"/>
</dbReference>
<proteinExistence type="predicted"/>
<comment type="caution">
    <text evidence="1">The sequence shown here is derived from an EMBL/GenBank/DDBJ whole genome shotgun (WGS) entry which is preliminary data.</text>
</comment>